<dbReference type="PANTHER" id="PTHR30615">
    <property type="entry name" value="UNCHARACTERIZED PROTEIN YJBQ-RELATED"/>
    <property type="match status" value="1"/>
</dbReference>
<evidence type="ECO:0000313" key="3">
    <source>
        <dbReference type="Proteomes" id="UP001143328"/>
    </source>
</evidence>
<dbReference type="PIRSF" id="PIRSF004681">
    <property type="entry name" value="UCP004681"/>
    <property type="match status" value="1"/>
</dbReference>
<dbReference type="Pfam" id="PF01894">
    <property type="entry name" value="YjbQ"/>
    <property type="match status" value="1"/>
</dbReference>
<evidence type="ECO:0000313" key="2">
    <source>
        <dbReference type="EMBL" id="GLK87549.1"/>
    </source>
</evidence>
<evidence type="ECO:0008006" key="4">
    <source>
        <dbReference type="Google" id="ProtNLM"/>
    </source>
</evidence>
<dbReference type="NCBIfam" id="TIGR00149">
    <property type="entry name" value="TIGR00149_YjbQ"/>
    <property type="match status" value="1"/>
</dbReference>
<dbReference type="SUPFAM" id="SSF111038">
    <property type="entry name" value="YjbQ-like"/>
    <property type="match status" value="1"/>
</dbReference>
<reference evidence="2" key="1">
    <citation type="journal article" date="2014" name="Int. J. Syst. Evol. Microbiol.">
        <title>Complete genome sequence of Corynebacterium casei LMG S-19264T (=DSM 44701T), isolated from a smear-ripened cheese.</title>
        <authorList>
            <consortium name="US DOE Joint Genome Institute (JGI-PGF)"/>
            <person name="Walter F."/>
            <person name="Albersmeier A."/>
            <person name="Kalinowski J."/>
            <person name="Ruckert C."/>
        </authorList>
    </citation>
    <scope>NUCLEOTIDE SEQUENCE</scope>
    <source>
        <strain evidence="2">VKM B-2935</strain>
    </source>
</reference>
<reference evidence="2" key="2">
    <citation type="submission" date="2023-01" db="EMBL/GenBank/DDBJ databases">
        <authorList>
            <person name="Sun Q."/>
            <person name="Evtushenko L."/>
        </authorList>
    </citation>
    <scope>NUCLEOTIDE SEQUENCE</scope>
    <source>
        <strain evidence="2">VKM B-2935</strain>
    </source>
</reference>
<name>A0A9W6NDF0_9PSED</name>
<proteinExistence type="inferred from homology"/>
<organism evidence="2 3">
    <name type="scientific">Pseudomonas turukhanskensis</name>
    <dbReference type="NCBI Taxonomy" id="1806536"/>
    <lineage>
        <taxon>Bacteria</taxon>
        <taxon>Pseudomonadati</taxon>
        <taxon>Pseudomonadota</taxon>
        <taxon>Gammaproteobacteria</taxon>
        <taxon>Pseudomonadales</taxon>
        <taxon>Pseudomonadaceae</taxon>
        <taxon>Pseudomonas</taxon>
    </lineage>
</organism>
<evidence type="ECO:0000256" key="1">
    <source>
        <dbReference type="ARBA" id="ARBA00005534"/>
    </source>
</evidence>
<dbReference type="PANTHER" id="PTHR30615:SF8">
    <property type="entry name" value="UPF0047 PROTEIN C4A8.02C"/>
    <property type="match status" value="1"/>
</dbReference>
<keyword evidence="3" id="KW-1185">Reference proteome</keyword>
<dbReference type="InterPro" id="IPR035917">
    <property type="entry name" value="YjbQ-like_sf"/>
</dbReference>
<sequence>MRAEKAEMHMWQQRQFSLQARPRGFHLVTDEVLAKLPELRSYRLGLLHLWLLHTSASLTINENADPAVRRDFERFFNRLVPQAGSAFADSRNDDDYEHNDEGPDDLPAHFKASLLGCQITLPISAGRLALGTWQGIYLGEHRDHGGPRRVLATLSGEAL</sequence>
<dbReference type="EMBL" id="BSFN01000001">
    <property type="protein sequence ID" value="GLK87549.1"/>
    <property type="molecule type" value="Genomic_DNA"/>
</dbReference>
<gene>
    <name evidence="2" type="ORF">GCM10017655_06110</name>
</gene>
<dbReference type="Gene3D" id="2.60.120.460">
    <property type="entry name" value="YjbQ-like"/>
    <property type="match status" value="1"/>
</dbReference>
<protein>
    <recommendedName>
        <fullName evidence="4">Secondary thiamine-phosphate synthase enzyme</fullName>
    </recommendedName>
</protein>
<dbReference type="Proteomes" id="UP001143328">
    <property type="component" value="Unassembled WGS sequence"/>
</dbReference>
<accession>A0A9W6NDF0</accession>
<dbReference type="InterPro" id="IPR001602">
    <property type="entry name" value="UPF0047_YjbQ-like"/>
</dbReference>
<dbReference type="AlphaFoldDB" id="A0A9W6NDF0"/>
<comment type="caution">
    <text evidence="2">The sequence shown here is derived from an EMBL/GenBank/DDBJ whole genome shotgun (WGS) entry which is preliminary data.</text>
</comment>
<comment type="similarity">
    <text evidence="1">Belongs to the UPF0047 family.</text>
</comment>